<evidence type="ECO:0000259" key="2">
    <source>
        <dbReference type="Pfam" id="PF14343"/>
    </source>
</evidence>
<gene>
    <name evidence="3" type="ORF">FBFR_06940</name>
</gene>
<dbReference type="RefSeq" id="WP_066078747.1">
    <property type="nucleotide sequence ID" value="NZ_FRDK01000002.1"/>
</dbReference>
<evidence type="ECO:0000313" key="3">
    <source>
        <dbReference type="EMBL" id="OAB29170.1"/>
    </source>
</evidence>
<name>A0A162P7H6_9FLAO</name>
<organism evidence="3 4">
    <name type="scientific">Flavobacterium fryxellicola</name>
    <dbReference type="NCBI Taxonomy" id="249352"/>
    <lineage>
        <taxon>Bacteria</taxon>
        <taxon>Pseudomonadati</taxon>
        <taxon>Bacteroidota</taxon>
        <taxon>Flavobacteriia</taxon>
        <taxon>Flavobacteriales</taxon>
        <taxon>Flavobacteriaceae</taxon>
        <taxon>Flavobacterium</taxon>
    </lineage>
</organism>
<dbReference type="EMBL" id="LVJE01000010">
    <property type="protein sequence ID" value="OAB29170.1"/>
    <property type="molecule type" value="Genomic_DNA"/>
</dbReference>
<dbReference type="Pfam" id="PF14343">
    <property type="entry name" value="PrcB_C"/>
    <property type="match status" value="1"/>
</dbReference>
<reference evidence="3 4" key="1">
    <citation type="submission" date="2016-03" db="EMBL/GenBank/DDBJ databases">
        <title>Draft genome sequence of Flavobacterium fryxellicola DSM 16209.</title>
        <authorList>
            <person name="Shin S.-K."/>
            <person name="Yi H."/>
        </authorList>
    </citation>
    <scope>NUCLEOTIDE SEQUENCE [LARGE SCALE GENOMIC DNA]</scope>
    <source>
        <strain evidence="3 4">DSM 16209</strain>
    </source>
</reference>
<keyword evidence="1" id="KW-0732">Signal</keyword>
<keyword evidence="4" id="KW-1185">Reference proteome</keyword>
<comment type="caution">
    <text evidence="3">The sequence shown here is derived from an EMBL/GenBank/DDBJ whole genome shotgun (WGS) entry which is preliminary data.</text>
</comment>
<dbReference type="InterPro" id="IPR025748">
    <property type="entry name" value="PrcB_C_dom"/>
</dbReference>
<evidence type="ECO:0000256" key="1">
    <source>
        <dbReference type="SAM" id="SignalP"/>
    </source>
</evidence>
<dbReference type="STRING" id="249352.SAMN05444395_10244"/>
<dbReference type="OrthoDB" id="1377159at2"/>
<dbReference type="AlphaFoldDB" id="A0A162P7H6"/>
<evidence type="ECO:0000313" key="4">
    <source>
        <dbReference type="Proteomes" id="UP000077164"/>
    </source>
</evidence>
<feature type="chain" id="PRO_5007838154" description="PrcB C-terminal domain-containing protein" evidence="1">
    <location>
        <begin position="23"/>
        <end position="142"/>
    </location>
</feature>
<feature type="signal peptide" evidence="1">
    <location>
        <begin position="1"/>
        <end position="22"/>
    </location>
</feature>
<proteinExistence type="predicted"/>
<dbReference type="Proteomes" id="UP000077164">
    <property type="component" value="Unassembled WGS sequence"/>
</dbReference>
<accession>A0A162P7H6</accession>
<feature type="domain" description="PrcB C-terminal" evidence="2">
    <location>
        <begin position="78"/>
        <end position="134"/>
    </location>
</feature>
<protein>
    <recommendedName>
        <fullName evidence="2">PrcB C-terminal domain-containing protein</fullName>
    </recommendedName>
</protein>
<sequence>MKKTILSLFVLTLAACGTTAVKSTDATKLYEVLSQQTNGGASIRFFEVLTEPNEIKMLQNDESLKNKISANDAQNSNFIILNMGEKATGGYAIGIETVIETDKNVVVTVKETNPKTGSIVTQSVTTPFCVVKINSKKEIVFK</sequence>
<dbReference type="PROSITE" id="PS51257">
    <property type="entry name" value="PROKAR_LIPOPROTEIN"/>
    <property type="match status" value="1"/>
</dbReference>